<dbReference type="AlphaFoldDB" id="A0A8H7AJH8"/>
<evidence type="ECO:0000313" key="2">
    <source>
        <dbReference type="EMBL" id="KAF7509087.1"/>
    </source>
</evidence>
<organism evidence="2 3">
    <name type="scientific">Endocarpon pusillum</name>
    <dbReference type="NCBI Taxonomy" id="364733"/>
    <lineage>
        <taxon>Eukaryota</taxon>
        <taxon>Fungi</taxon>
        <taxon>Dikarya</taxon>
        <taxon>Ascomycota</taxon>
        <taxon>Pezizomycotina</taxon>
        <taxon>Eurotiomycetes</taxon>
        <taxon>Chaetothyriomycetidae</taxon>
        <taxon>Verrucariales</taxon>
        <taxon>Verrucariaceae</taxon>
        <taxon>Endocarpon</taxon>
    </lineage>
</organism>
<name>A0A8H7AJH8_9EURO</name>
<reference evidence="2" key="1">
    <citation type="submission" date="2020-02" db="EMBL/GenBank/DDBJ databases">
        <authorList>
            <person name="Palmer J.M."/>
        </authorList>
    </citation>
    <scope>NUCLEOTIDE SEQUENCE</scope>
    <source>
        <strain evidence="2">EPUS1.4</strain>
        <tissue evidence="2">Thallus</tissue>
    </source>
</reference>
<dbReference type="EMBL" id="JAACFV010000045">
    <property type="protein sequence ID" value="KAF7509087.1"/>
    <property type="molecule type" value="Genomic_DNA"/>
</dbReference>
<gene>
    <name evidence="2" type="ORF">GJ744_008314</name>
</gene>
<proteinExistence type="predicted"/>
<sequence length="94" mass="10625">MARAAQHERESAETALENQRARADAAEARLHELSERALAAEQRLESLKKASSGQQAMCNIRDQVKDQEVQATKLTGPRTSRWRSFQDDWGQMEG</sequence>
<feature type="region of interest" description="Disordered" evidence="1">
    <location>
        <begin position="74"/>
        <end position="94"/>
    </location>
</feature>
<protein>
    <submittedName>
        <fullName evidence="2">Uncharacterized protein</fullName>
    </submittedName>
</protein>
<evidence type="ECO:0000256" key="1">
    <source>
        <dbReference type="SAM" id="MobiDB-lite"/>
    </source>
</evidence>
<comment type="caution">
    <text evidence="2">The sequence shown here is derived from an EMBL/GenBank/DDBJ whole genome shotgun (WGS) entry which is preliminary data.</text>
</comment>
<dbReference type="Proteomes" id="UP000606974">
    <property type="component" value="Unassembled WGS sequence"/>
</dbReference>
<evidence type="ECO:0000313" key="3">
    <source>
        <dbReference type="Proteomes" id="UP000606974"/>
    </source>
</evidence>
<feature type="compositionally biased region" description="Basic and acidic residues" evidence="1">
    <location>
        <begin position="1"/>
        <end position="12"/>
    </location>
</feature>
<feature type="region of interest" description="Disordered" evidence="1">
    <location>
        <begin position="1"/>
        <end position="26"/>
    </location>
</feature>
<keyword evidence="3" id="KW-1185">Reference proteome</keyword>
<accession>A0A8H7AJH8</accession>